<evidence type="ECO:0000256" key="1">
    <source>
        <dbReference type="ARBA" id="ARBA00001946"/>
    </source>
</evidence>
<feature type="binding site" evidence="5">
    <location>
        <position position="78"/>
    </location>
    <ligand>
        <name>Mg(2+)</name>
        <dbReference type="ChEBI" id="CHEBI:18420"/>
        <label>1</label>
        <note>catalytic</note>
    </ligand>
</feature>
<feature type="binding site" evidence="5">
    <location>
        <position position="97"/>
    </location>
    <ligand>
        <name>Mg(2+)</name>
        <dbReference type="ChEBI" id="CHEBI:18420"/>
        <label>1</label>
        <note>catalytic</note>
    </ligand>
</feature>
<reference evidence="6 7" key="1">
    <citation type="submission" date="2019-03" db="EMBL/GenBank/DDBJ databases">
        <title>This is whole genome sequence of Paenibacillus sp MS74 strain.</title>
        <authorList>
            <person name="Trinh H.N."/>
        </authorList>
    </citation>
    <scope>NUCLEOTIDE SEQUENCE [LARGE SCALE GENOMIC DNA]</scope>
    <source>
        <strain evidence="6 7">MS74</strain>
    </source>
</reference>
<evidence type="ECO:0000313" key="6">
    <source>
        <dbReference type="EMBL" id="TDF91716.1"/>
    </source>
</evidence>
<evidence type="ECO:0000256" key="2">
    <source>
        <dbReference type="ARBA" id="ARBA00022723"/>
    </source>
</evidence>
<feature type="binding site" evidence="5">
    <location>
        <position position="94"/>
    </location>
    <ligand>
        <name>Mg(2+)</name>
        <dbReference type="ChEBI" id="CHEBI:18420"/>
        <label>1</label>
        <note>catalytic</note>
    </ligand>
</feature>
<dbReference type="PRINTS" id="PR00377">
    <property type="entry name" value="IMPHPHTASES"/>
</dbReference>
<accession>A0A4R5K9Q1</accession>
<dbReference type="PANTHER" id="PTHR20854">
    <property type="entry name" value="INOSITOL MONOPHOSPHATASE"/>
    <property type="match status" value="1"/>
</dbReference>
<dbReference type="PROSITE" id="PS00629">
    <property type="entry name" value="IMP_1"/>
    <property type="match status" value="1"/>
</dbReference>
<comment type="caution">
    <text evidence="6">The sequence shown here is derived from an EMBL/GenBank/DDBJ whole genome shotgun (WGS) entry which is preliminary data.</text>
</comment>
<organism evidence="6 7">
    <name type="scientific">Paenibacillus piri</name>
    <dbReference type="NCBI Taxonomy" id="2547395"/>
    <lineage>
        <taxon>Bacteria</taxon>
        <taxon>Bacillati</taxon>
        <taxon>Bacillota</taxon>
        <taxon>Bacilli</taxon>
        <taxon>Bacillales</taxon>
        <taxon>Paenibacillaceae</taxon>
        <taxon>Paenibacillus</taxon>
    </lineage>
</organism>
<dbReference type="OrthoDB" id="9772456at2"/>
<evidence type="ECO:0000256" key="5">
    <source>
        <dbReference type="PIRSR" id="PIRSR600760-2"/>
    </source>
</evidence>
<dbReference type="Pfam" id="PF00459">
    <property type="entry name" value="Inositol_P"/>
    <property type="match status" value="1"/>
</dbReference>
<dbReference type="GO" id="GO:0046872">
    <property type="term" value="F:metal ion binding"/>
    <property type="evidence" value="ECO:0007669"/>
    <property type="project" value="UniProtKB-KW"/>
</dbReference>
<comment type="cofactor">
    <cofactor evidence="1 5">
        <name>Mg(2+)</name>
        <dbReference type="ChEBI" id="CHEBI:18420"/>
    </cofactor>
</comment>
<dbReference type="AlphaFoldDB" id="A0A4R5K9Q1"/>
<dbReference type="SUPFAM" id="SSF56655">
    <property type="entry name" value="Carbohydrate phosphatase"/>
    <property type="match status" value="1"/>
</dbReference>
<dbReference type="InterPro" id="IPR000760">
    <property type="entry name" value="Inositol_monophosphatase-like"/>
</dbReference>
<feature type="binding site" evidence="5">
    <location>
        <position position="221"/>
    </location>
    <ligand>
        <name>Mg(2+)</name>
        <dbReference type="ChEBI" id="CHEBI:18420"/>
        <label>1</label>
        <note>catalytic</note>
    </ligand>
</feature>
<gene>
    <name evidence="6" type="ORF">E1757_31790</name>
</gene>
<dbReference type="Gene3D" id="3.30.540.10">
    <property type="entry name" value="Fructose-1,6-Bisphosphatase, subunit A, domain 1"/>
    <property type="match status" value="1"/>
</dbReference>
<dbReference type="EMBL" id="SMRT01000025">
    <property type="protein sequence ID" value="TDF91716.1"/>
    <property type="molecule type" value="Genomic_DNA"/>
</dbReference>
<feature type="binding site" evidence="5">
    <location>
        <position position="96"/>
    </location>
    <ligand>
        <name>Mg(2+)</name>
        <dbReference type="ChEBI" id="CHEBI:18420"/>
        <label>1</label>
        <note>catalytic</note>
    </ligand>
</feature>
<dbReference type="InterPro" id="IPR020583">
    <property type="entry name" value="Inositol_monoP_metal-BS"/>
</dbReference>
<dbReference type="PANTHER" id="PTHR20854:SF4">
    <property type="entry name" value="INOSITOL-1-MONOPHOSPHATASE-RELATED"/>
    <property type="match status" value="1"/>
</dbReference>
<dbReference type="GO" id="GO:0008934">
    <property type="term" value="F:inositol monophosphate 1-phosphatase activity"/>
    <property type="evidence" value="ECO:0007669"/>
    <property type="project" value="TreeGrafter"/>
</dbReference>
<keyword evidence="4 5" id="KW-0460">Magnesium</keyword>
<dbReference type="RefSeq" id="WP_133235871.1">
    <property type="nucleotide sequence ID" value="NZ_SMRT01000025.1"/>
</dbReference>
<evidence type="ECO:0000313" key="7">
    <source>
        <dbReference type="Proteomes" id="UP000295636"/>
    </source>
</evidence>
<keyword evidence="3" id="KW-0378">Hydrolase</keyword>
<dbReference type="FunFam" id="3.30.540.10:FF:000003">
    <property type="entry name" value="Inositol-1-monophosphatase"/>
    <property type="match status" value="1"/>
</dbReference>
<sequence>MAADMNRAISPELTVKSVVEEIAHSAGEIALTYFRSLASVPVEKKGHLDLVTKADRAVEEFLIASLRKAFPNDGIYGEEGGDIAGVSGRIWVIDPIDGTFNFVRGGENWAISIGLYENRRPVFGVIYAPVRNLMLSGGESVETRLNGKPMPPLPPLNLSRASMGIGLHPSVATEDRLEVLRYISDELRISFRCYGAATLSLIEVATGQTDGYLSLGDSTWDVMAALPILRNLGVSHTIDWDHTDLRTKLRFACGKEEFLVKVRPLLESVGGNVLSEEVGYE</sequence>
<evidence type="ECO:0000256" key="3">
    <source>
        <dbReference type="ARBA" id="ARBA00022801"/>
    </source>
</evidence>
<keyword evidence="7" id="KW-1185">Reference proteome</keyword>
<dbReference type="Proteomes" id="UP000295636">
    <property type="component" value="Unassembled WGS sequence"/>
</dbReference>
<keyword evidence="2 5" id="KW-0479">Metal-binding</keyword>
<name>A0A4R5K9Q1_9BACL</name>
<dbReference type="Gene3D" id="3.40.190.80">
    <property type="match status" value="1"/>
</dbReference>
<evidence type="ECO:0000256" key="4">
    <source>
        <dbReference type="ARBA" id="ARBA00022842"/>
    </source>
</evidence>
<proteinExistence type="predicted"/>
<protein>
    <submittedName>
        <fullName evidence="6">Inositol monophosphatase</fullName>
    </submittedName>
</protein>
<dbReference type="GO" id="GO:0006020">
    <property type="term" value="P:inositol metabolic process"/>
    <property type="evidence" value="ECO:0007669"/>
    <property type="project" value="TreeGrafter"/>
</dbReference>
<dbReference type="GO" id="GO:0007165">
    <property type="term" value="P:signal transduction"/>
    <property type="evidence" value="ECO:0007669"/>
    <property type="project" value="TreeGrafter"/>
</dbReference>